<reference evidence="1 2" key="1">
    <citation type="journal article" date="2021" name="Elife">
        <title>Chloroplast acquisition without the gene transfer in kleptoplastic sea slugs, Plakobranchus ocellatus.</title>
        <authorList>
            <person name="Maeda T."/>
            <person name="Takahashi S."/>
            <person name="Yoshida T."/>
            <person name="Shimamura S."/>
            <person name="Takaki Y."/>
            <person name="Nagai Y."/>
            <person name="Toyoda A."/>
            <person name="Suzuki Y."/>
            <person name="Arimoto A."/>
            <person name="Ishii H."/>
            <person name="Satoh N."/>
            <person name="Nishiyama T."/>
            <person name="Hasebe M."/>
            <person name="Maruyama T."/>
            <person name="Minagawa J."/>
            <person name="Obokata J."/>
            <person name="Shigenobu S."/>
        </authorList>
    </citation>
    <scope>NUCLEOTIDE SEQUENCE [LARGE SCALE GENOMIC DNA]</scope>
</reference>
<proteinExistence type="predicted"/>
<evidence type="ECO:0000313" key="2">
    <source>
        <dbReference type="Proteomes" id="UP000762676"/>
    </source>
</evidence>
<dbReference type="EMBL" id="BMAT01010564">
    <property type="protein sequence ID" value="GFS27794.1"/>
    <property type="molecule type" value="Genomic_DNA"/>
</dbReference>
<evidence type="ECO:0000313" key="1">
    <source>
        <dbReference type="EMBL" id="GFS27794.1"/>
    </source>
</evidence>
<name>A0AAV4JYC0_9GAST</name>
<dbReference type="Proteomes" id="UP000762676">
    <property type="component" value="Unassembled WGS sequence"/>
</dbReference>
<protein>
    <submittedName>
        <fullName evidence="1">Uncharacterized protein</fullName>
    </submittedName>
</protein>
<gene>
    <name evidence="1" type="ORF">ElyMa_005304900</name>
</gene>
<sequence>MAATATATIISCRNVRTRRSPQGAEWLVLHEALCMRTLYLNKGGDNGKMNPTIFFRPAAGASIGTLESNSQSGVNVTMATSAIWGTSH</sequence>
<dbReference type="AlphaFoldDB" id="A0AAV4JYC0"/>
<accession>A0AAV4JYC0</accession>
<comment type="caution">
    <text evidence="1">The sequence shown here is derived from an EMBL/GenBank/DDBJ whole genome shotgun (WGS) entry which is preliminary data.</text>
</comment>
<keyword evidence="2" id="KW-1185">Reference proteome</keyword>
<organism evidence="1 2">
    <name type="scientific">Elysia marginata</name>
    <dbReference type="NCBI Taxonomy" id="1093978"/>
    <lineage>
        <taxon>Eukaryota</taxon>
        <taxon>Metazoa</taxon>
        <taxon>Spiralia</taxon>
        <taxon>Lophotrochozoa</taxon>
        <taxon>Mollusca</taxon>
        <taxon>Gastropoda</taxon>
        <taxon>Heterobranchia</taxon>
        <taxon>Euthyneura</taxon>
        <taxon>Panpulmonata</taxon>
        <taxon>Sacoglossa</taxon>
        <taxon>Placobranchoidea</taxon>
        <taxon>Plakobranchidae</taxon>
        <taxon>Elysia</taxon>
    </lineage>
</organism>